<dbReference type="WBParaSite" id="HPBE_0001447101-mRNA-1">
    <property type="protein sequence ID" value="HPBE_0001447101-mRNA-1"/>
    <property type="gene ID" value="HPBE_0001447101"/>
</dbReference>
<dbReference type="AlphaFoldDB" id="A0A183G080"/>
<accession>A0A183G080</accession>
<accession>A0A3P8B533</accession>
<reference evidence="3" key="2">
    <citation type="submission" date="2019-09" db="UniProtKB">
        <authorList>
            <consortium name="WormBaseParasite"/>
        </authorList>
    </citation>
    <scope>IDENTIFICATION</scope>
</reference>
<protein>
    <submittedName>
        <fullName evidence="3">DUF3336 domain-containing protein</fullName>
    </submittedName>
</protein>
<sequence>MTSLARLSGSPNTLSDVVGTPFAFLDVMRREKAVKFKKSSLRTTINWDLYNTLAGLWEDTVMDDVDEEYDHFVHHLRDSANGAESLKTTKRRLSPEAL</sequence>
<organism evidence="2 3">
    <name type="scientific">Heligmosomoides polygyrus</name>
    <name type="common">Parasitic roundworm</name>
    <dbReference type="NCBI Taxonomy" id="6339"/>
    <lineage>
        <taxon>Eukaryota</taxon>
        <taxon>Metazoa</taxon>
        <taxon>Ecdysozoa</taxon>
        <taxon>Nematoda</taxon>
        <taxon>Chromadorea</taxon>
        <taxon>Rhabditida</taxon>
        <taxon>Rhabditina</taxon>
        <taxon>Rhabditomorpha</taxon>
        <taxon>Strongyloidea</taxon>
        <taxon>Heligmosomidae</taxon>
        <taxon>Heligmosomoides</taxon>
    </lineage>
</organism>
<dbReference type="EMBL" id="UZAH01028374">
    <property type="protein sequence ID" value="VDO99723.1"/>
    <property type="molecule type" value="Genomic_DNA"/>
</dbReference>
<gene>
    <name evidence="1" type="ORF">HPBE_LOCUS14472</name>
</gene>
<proteinExistence type="predicted"/>
<name>A0A183G080_HELPZ</name>
<evidence type="ECO:0000313" key="1">
    <source>
        <dbReference type="EMBL" id="VDO99723.1"/>
    </source>
</evidence>
<evidence type="ECO:0000313" key="3">
    <source>
        <dbReference type="WBParaSite" id="HPBE_0001447101-mRNA-1"/>
    </source>
</evidence>
<dbReference type="Proteomes" id="UP000050761">
    <property type="component" value="Unassembled WGS sequence"/>
</dbReference>
<evidence type="ECO:0000313" key="2">
    <source>
        <dbReference type="Proteomes" id="UP000050761"/>
    </source>
</evidence>
<keyword evidence="2" id="KW-1185">Reference proteome</keyword>
<reference evidence="1 2" key="1">
    <citation type="submission" date="2018-11" db="EMBL/GenBank/DDBJ databases">
        <authorList>
            <consortium name="Pathogen Informatics"/>
        </authorList>
    </citation>
    <scope>NUCLEOTIDE SEQUENCE [LARGE SCALE GENOMIC DNA]</scope>
</reference>
<dbReference type="OrthoDB" id="410104at2759"/>